<evidence type="ECO:0000259" key="1">
    <source>
        <dbReference type="SMART" id="SM00228"/>
    </source>
</evidence>
<sequence>MKKSLLLAITAILAVGCASLPKRPNAEYTSLNTNEKIELLKETAGLALEYGTLEAYTVTYASSEFKQYYQPQSVSPGENINSLFRKEDLLAGDILLSINDMSAINNADAIRQLNSLNDRAALTFFDSKKKELKVYKVLSKDALSQLFLSSATTTLDAIRIKTVVPGSWADQKGLKEGDYLVRGTLFDGEYRKYFLFSKIPAHKARAQKETMVFSDIGSAATTLLKVFEDKRALSGTEKLALMKESFLKLSVVSGDKFTTYEVHRTRFLGLGVKFDCPVAISCGKVLPHIMVVYPNSDGGRAGFQEEDLITEIDGVPVNTSVEAVEKIHSAPLGKEMTFKVSRGLKVLIIKAAKGLVVIE</sequence>
<proteinExistence type="predicted"/>
<dbReference type="Pfam" id="PF17820">
    <property type="entry name" value="PDZ_6"/>
    <property type="match status" value="1"/>
</dbReference>
<reference evidence="2 3" key="1">
    <citation type="journal article" date="2016" name="Nat. Commun.">
        <title>Thousands of microbial genomes shed light on interconnected biogeochemical processes in an aquifer system.</title>
        <authorList>
            <person name="Anantharaman K."/>
            <person name="Brown C.T."/>
            <person name="Hug L.A."/>
            <person name="Sharon I."/>
            <person name="Castelle C.J."/>
            <person name="Probst A.J."/>
            <person name="Thomas B.C."/>
            <person name="Singh A."/>
            <person name="Wilkins M.J."/>
            <person name="Karaoz U."/>
            <person name="Brodie E.L."/>
            <person name="Williams K.H."/>
            <person name="Hubbard S.S."/>
            <person name="Banfield J.F."/>
        </authorList>
    </citation>
    <scope>NUCLEOTIDE SEQUENCE [LARGE SCALE GENOMIC DNA]</scope>
</reference>
<accession>A0A1G1ZRY1</accession>
<dbReference type="SUPFAM" id="SSF50156">
    <property type="entry name" value="PDZ domain-like"/>
    <property type="match status" value="1"/>
</dbReference>
<dbReference type="PROSITE" id="PS51257">
    <property type="entry name" value="PROKAR_LIPOPROTEIN"/>
    <property type="match status" value="1"/>
</dbReference>
<dbReference type="InterPro" id="IPR001478">
    <property type="entry name" value="PDZ"/>
</dbReference>
<dbReference type="EMBL" id="MHJM01000031">
    <property type="protein sequence ID" value="OGY67215.1"/>
    <property type="molecule type" value="Genomic_DNA"/>
</dbReference>
<dbReference type="Gene3D" id="2.30.42.10">
    <property type="match status" value="1"/>
</dbReference>
<dbReference type="Proteomes" id="UP000176284">
    <property type="component" value="Unassembled WGS sequence"/>
</dbReference>
<dbReference type="AlphaFoldDB" id="A0A1G1ZRY1"/>
<evidence type="ECO:0000313" key="2">
    <source>
        <dbReference type="EMBL" id="OGY67215.1"/>
    </source>
</evidence>
<comment type="caution">
    <text evidence="2">The sequence shown here is derived from an EMBL/GenBank/DDBJ whole genome shotgun (WGS) entry which is preliminary data.</text>
</comment>
<gene>
    <name evidence="2" type="ORF">A3H63_00190</name>
</gene>
<evidence type="ECO:0000313" key="3">
    <source>
        <dbReference type="Proteomes" id="UP000176284"/>
    </source>
</evidence>
<dbReference type="InterPro" id="IPR036034">
    <property type="entry name" value="PDZ_sf"/>
</dbReference>
<feature type="domain" description="PDZ" evidence="1">
    <location>
        <begin position="266"/>
        <end position="344"/>
    </location>
</feature>
<dbReference type="InterPro" id="IPR041489">
    <property type="entry name" value="PDZ_6"/>
</dbReference>
<organism evidence="2 3">
    <name type="scientific">Candidatus Harrisonbacteria bacterium RIFCSPLOWO2_02_FULL_45_10c</name>
    <dbReference type="NCBI Taxonomy" id="1798410"/>
    <lineage>
        <taxon>Bacteria</taxon>
        <taxon>Candidatus Harrisoniibacteriota</taxon>
    </lineage>
</organism>
<dbReference type="SMART" id="SM00228">
    <property type="entry name" value="PDZ"/>
    <property type="match status" value="1"/>
</dbReference>
<name>A0A1G1ZRY1_9BACT</name>
<protein>
    <recommendedName>
        <fullName evidence="1">PDZ domain-containing protein</fullName>
    </recommendedName>
</protein>